<accession>A0ABU6WF89</accession>
<dbReference type="EMBL" id="JASCZI010181374">
    <property type="protein sequence ID" value="MED6182688.1"/>
    <property type="molecule type" value="Genomic_DNA"/>
</dbReference>
<comment type="caution">
    <text evidence="1">The sequence shown here is derived from an EMBL/GenBank/DDBJ whole genome shotgun (WGS) entry which is preliminary data.</text>
</comment>
<gene>
    <name evidence="1" type="ORF">PIB30_031010</name>
</gene>
<sequence length="82" mass="9101">MANELIRSVIRPTRPGLVANQWTVSLIIPRRKTGRRSKPSTFLKNLDITTAEPTSFHHHSSHLKLLVIFSSSSTSSSSSSSR</sequence>
<proteinExistence type="predicted"/>
<name>A0ABU6WF89_9FABA</name>
<reference evidence="1 2" key="1">
    <citation type="journal article" date="2023" name="Plants (Basel)">
        <title>Bridging the Gap: Combining Genomics and Transcriptomics Approaches to Understand Stylosanthes scabra, an Orphan Legume from the Brazilian Caatinga.</title>
        <authorList>
            <person name="Ferreira-Neto J.R.C."/>
            <person name="da Silva M.D."/>
            <person name="Binneck E."/>
            <person name="de Melo N.F."/>
            <person name="da Silva R.H."/>
            <person name="de Melo A.L.T.M."/>
            <person name="Pandolfi V."/>
            <person name="Bustamante F.O."/>
            <person name="Brasileiro-Vidal A.C."/>
            <person name="Benko-Iseppon A.M."/>
        </authorList>
    </citation>
    <scope>NUCLEOTIDE SEQUENCE [LARGE SCALE GENOMIC DNA]</scope>
    <source>
        <tissue evidence="1">Leaves</tissue>
    </source>
</reference>
<keyword evidence="2" id="KW-1185">Reference proteome</keyword>
<organism evidence="1 2">
    <name type="scientific">Stylosanthes scabra</name>
    <dbReference type="NCBI Taxonomy" id="79078"/>
    <lineage>
        <taxon>Eukaryota</taxon>
        <taxon>Viridiplantae</taxon>
        <taxon>Streptophyta</taxon>
        <taxon>Embryophyta</taxon>
        <taxon>Tracheophyta</taxon>
        <taxon>Spermatophyta</taxon>
        <taxon>Magnoliopsida</taxon>
        <taxon>eudicotyledons</taxon>
        <taxon>Gunneridae</taxon>
        <taxon>Pentapetalae</taxon>
        <taxon>rosids</taxon>
        <taxon>fabids</taxon>
        <taxon>Fabales</taxon>
        <taxon>Fabaceae</taxon>
        <taxon>Papilionoideae</taxon>
        <taxon>50 kb inversion clade</taxon>
        <taxon>dalbergioids sensu lato</taxon>
        <taxon>Dalbergieae</taxon>
        <taxon>Pterocarpus clade</taxon>
        <taxon>Stylosanthes</taxon>
    </lineage>
</organism>
<evidence type="ECO:0000313" key="2">
    <source>
        <dbReference type="Proteomes" id="UP001341840"/>
    </source>
</evidence>
<protein>
    <submittedName>
        <fullName evidence="1">Uncharacterized protein</fullName>
    </submittedName>
</protein>
<evidence type="ECO:0000313" key="1">
    <source>
        <dbReference type="EMBL" id="MED6182688.1"/>
    </source>
</evidence>
<dbReference type="Proteomes" id="UP001341840">
    <property type="component" value="Unassembled WGS sequence"/>
</dbReference>